<protein>
    <submittedName>
        <fullName evidence="1">Uncharacterized protein</fullName>
    </submittedName>
</protein>
<reference evidence="1 2" key="1">
    <citation type="submission" date="2014-04" db="EMBL/GenBank/DDBJ databases">
        <title>Evolutionary Origins and Diversification of the Mycorrhizal Mutualists.</title>
        <authorList>
            <consortium name="DOE Joint Genome Institute"/>
            <consortium name="Mycorrhizal Genomics Consortium"/>
            <person name="Kohler A."/>
            <person name="Kuo A."/>
            <person name="Nagy L.G."/>
            <person name="Floudas D."/>
            <person name="Copeland A."/>
            <person name="Barry K.W."/>
            <person name="Cichocki N."/>
            <person name="Veneault-Fourrey C."/>
            <person name="LaButti K."/>
            <person name="Lindquist E.A."/>
            <person name="Lipzen A."/>
            <person name="Lundell T."/>
            <person name="Morin E."/>
            <person name="Murat C."/>
            <person name="Riley R."/>
            <person name="Ohm R."/>
            <person name="Sun H."/>
            <person name="Tunlid A."/>
            <person name="Henrissat B."/>
            <person name="Grigoriev I.V."/>
            <person name="Hibbett D.S."/>
            <person name="Martin F."/>
        </authorList>
    </citation>
    <scope>NUCLEOTIDE SEQUENCE [LARGE SCALE GENOMIC DNA]</scope>
    <source>
        <strain evidence="1 2">Koide BX008</strain>
    </source>
</reference>
<organism evidence="1 2">
    <name type="scientific">Amanita muscaria (strain Koide BX008)</name>
    <dbReference type="NCBI Taxonomy" id="946122"/>
    <lineage>
        <taxon>Eukaryota</taxon>
        <taxon>Fungi</taxon>
        <taxon>Dikarya</taxon>
        <taxon>Basidiomycota</taxon>
        <taxon>Agaricomycotina</taxon>
        <taxon>Agaricomycetes</taxon>
        <taxon>Agaricomycetidae</taxon>
        <taxon>Agaricales</taxon>
        <taxon>Pluteineae</taxon>
        <taxon>Amanitaceae</taxon>
        <taxon>Amanita</taxon>
    </lineage>
</organism>
<evidence type="ECO:0000313" key="2">
    <source>
        <dbReference type="Proteomes" id="UP000054549"/>
    </source>
</evidence>
<dbReference type="HOGENOM" id="CLU_2573410_0_0_1"/>
<dbReference type="InParanoid" id="A0A0C2W1B8"/>
<dbReference type="Proteomes" id="UP000054549">
    <property type="component" value="Unassembled WGS sequence"/>
</dbReference>
<dbReference type="EMBL" id="KN818601">
    <property type="protein sequence ID" value="KIL54912.1"/>
    <property type="molecule type" value="Genomic_DNA"/>
</dbReference>
<gene>
    <name evidence="1" type="ORF">M378DRAFT_173948</name>
</gene>
<dbReference type="AlphaFoldDB" id="A0A0C2W1B8"/>
<sequence>MEAEAAEETVMAQVFDAKLEREISRGRGRLVKVTKNLGGWTAMTSESQLQYAQYAEAVTTLPTSHPAYRGLMEDMFRSLKK</sequence>
<proteinExistence type="predicted"/>
<name>A0A0C2W1B8_AMAMK</name>
<accession>A0A0C2W1B8</accession>
<evidence type="ECO:0000313" key="1">
    <source>
        <dbReference type="EMBL" id="KIL54912.1"/>
    </source>
</evidence>
<keyword evidence="2" id="KW-1185">Reference proteome</keyword>